<evidence type="ECO:0000313" key="3">
    <source>
        <dbReference type="Proteomes" id="UP000182063"/>
    </source>
</evidence>
<name>A0A1L3ZTG8_9SPHN</name>
<gene>
    <name evidence="2" type="ORF">BSL82_06090</name>
</gene>
<dbReference type="RefSeq" id="WP_072596488.1">
    <property type="nucleotide sequence ID" value="NZ_CP018221.1"/>
</dbReference>
<proteinExistence type="predicted"/>
<dbReference type="InterPro" id="IPR028098">
    <property type="entry name" value="Glyco_trans_4-like_N"/>
</dbReference>
<evidence type="ECO:0000313" key="2">
    <source>
        <dbReference type="EMBL" id="API58936.1"/>
    </source>
</evidence>
<dbReference type="GO" id="GO:0016757">
    <property type="term" value="F:glycosyltransferase activity"/>
    <property type="evidence" value="ECO:0007669"/>
    <property type="project" value="UniProtKB-ARBA"/>
</dbReference>
<dbReference type="CDD" id="cd03801">
    <property type="entry name" value="GT4_PimA-like"/>
    <property type="match status" value="1"/>
</dbReference>
<dbReference type="Pfam" id="PF13692">
    <property type="entry name" value="Glyco_trans_1_4"/>
    <property type="match status" value="1"/>
</dbReference>
<reference evidence="3" key="1">
    <citation type="submission" date="2016-11" db="EMBL/GenBank/DDBJ databases">
        <title>Complete Genome Sequence of alachlor-degrading Sphingomonas sp. strain JJ-A5.</title>
        <authorList>
            <person name="Lee H."/>
            <person name="Ka J.-O."/>
        </authorList>
    </citation>
    <scope>NUCLEOTIDE SEQUENCE [LARGE SCALE GENOMIC DNA]</scope>
    <source>
        <strain evidence="3">JJ-A5</strain>
    </source>
</reference>
<dbReference type="PANTHER" id="PTHR45947">
    <property type="entry name" value="SULFOQUINOVOSYL TRANSFERASE SQD2"/>
    <property type="match status" value="1"/>
</dbReference>
<dbReference type="SUPFAM" id="SSF53756">
    <property type="entry name" value="UDP-Glycosyltransferase/glycogen phosphorylase"/>
    <property type="match status" value="1"/>
</dbReference>
<keyword evidence="3" id="KW-1185">Reference proteome</keyword>
<dbReference type="Pfam" id="PF13439">
    <property type="entry name" value="Glyco_transf_4"/>
    <property type="match status" value="1"/>
</dbReference>
<dbReference type="STRING" id="1921510.BSL82_06090"/>
<dbReference type="Proteomes" id="UP000182063">
    <property type="component" value="Chromosome"/>
</dbReference>
<dbReference type="Gene3D" id="3.40.50.2000">
    <property type="entry name" value="Glycogen Phosphorylase B"/>
    <property type="match status" value="2"/>
</dbReference>
<feature type="domain" description="Glycosyltransferase subfamily 4-like N-terminal" evidence="1">
    <location>
        <begin position="15"/>
        <end position="184"/>
    </location>
</feature>
<dbReference type="OrthoDB" id="7847955at2"/>
<dbReference type="AlphaFoldDB" id="A0A1L3ZTG8"/>
<dbReference type="PANTHER" id="PTHR45947:SF3">
    <property type="entry name" value="SULFOQUINOVOSYL TRANSFERASE SQD2"/>
    <property type="match status" value="1"/>
</dbReference>
<evidence type="ECO:0000259" key="1">
    <source>
        <dbReference type="Pfam" id="PF13439"/>
    </source>
</evidence>
<sequence>MTRAARHLFITTDAVGGVWQYTADLVAALKPLGYRTTIAVLGPSPTAEQRRAVTDVGDVRIIETGLPLDWTAKTPAEVVASASAIAELSTGIAPDVVQLHAPALAVSGRFEAPVVAVAHSCVGTWWRAVNDGPLPLDLEWRAKMTAEGIATADRVVAPSVSFADALSGCYRLSRRPLVVYNGRSTSCAPAGMHDFAFTAGRLWDKAKNARVLDAVAAGLAIPFKAAGSVRGPHGEAVKLSNLHLMGQVEEEVLLSCLAARPVFVSAARYEPFGLAVLEAANAGCALVLSDIPTFRELWDGVATFVAPDDVAGFTSAIGELVGDVSLRLESGKRAMLHARRYSPARMARDMAAIHDGLARSAAPLRRTAAA</sequence>
<keyword evidence="2" id="KW-0808">Transferase</keyword>
<dbReference type="EMBL" id="CP018221">
    <property type="protein sequence ID" value="API58936.1"/>
    <property type="molecule type" value="Genomic_DNA"/>
</dbReference>
<dbReference type="KEGG" id="sphj:BSL82_06090"/>
<accession>A0A1L3ZTG8</accession>
<organism evidence="2 3">
    <name type="scientific">Tardibacter chloracetimidivorans</name>
    <dbReference type="NCBI Taxonomy" id="1921510"/>
    <lineage>
        <taxon>Bacteria</taxon>
        <taxon>Pseudomonadati</taxon>
        <taxon>Pseudomonadota</taxon>
        <taxon>Alphaproteobacteria</taxon>
        <taxon>Sphingomonadales</taxon>
        <taxon>Sphingomonadaceae</taxon>
        <taxon>Tardibacter</taxon>
    </lineage>
</organism>
<dbReference type="InterPro" id="IPR050194">
    <property type="entry name" value="Glycosyltransferase_grp1"/>
</dbReference>
<protein>
    <submittedName>
        <fullName evidence="2">Glycosyl transferase family 1</fullName>
    </submittedName>
</protein>